<dbReference type="PANTHER" id="PTHR10545:SF29">
    <property type="entry name" value="GH14572P-RELATED"/>
    <property type="match status" value="1"/>
</dbReference>
<keyword evidence="2 5" id="KW-0808">Transferase</keyword>
<evidence type="ECO:0000259" key="4">
    <source>
        <dbReference type="PROSITE" id="PS51186"/>
    </source>
</evidence>
<evidence type="ECO:0000313" key="5">
    <source>
        <dbReference type="EMBL" id="QHI70995.1"/>
    </source>
</evidence>
<feature type="domain" description="N-acetyltransferase" evidence="4">
    <location>
        <begin position="11"/>
        <end position="165"/>
    </location>
</feature>
<dbReference type="InterPro" id="IPR051016">
    <property type="entry name" value="Diverse_Substrate_AcTransf"/>
</dbReference>
<evidence type="ECO:0000256" key="3">
    <source>
        <dbReference type="ARBA" id="ARBA00023315"/>
    </source>
</evidence>
<sequence length="167" mass="19123">MSNALTNIEGFTIRTATEEDIPLILRYILELADYEGCKHLVQATEESLMESLFVKNQAETLIAEYCGEPVGFSMYLFKFSTFLGKAYIYLEDLYVTPQWRGKGFGKALLINLMKIAVSNDCTRLDWGCFVYNEPSMAFYKQLGARELTEWADFRVDGELLQKYGQSV</sequence>
<dbReference type="EMBL" id="CP047591">
    <property type="protein sequence ID" value="QHI70995.1"/>
    <property type="molecule type" value="Genomic_DNA"/>
</dbReference>
<keyword evidence="3" id="KW-0012">Acyltransferase</keyword>
<dbReference type="AlphaFoldDB" id="A0A6P1MIV8"/>
<dbReference type="RefSeq" id="WP_162360773.1">
    <property type="nucleotide sequence ID" value="NZ_CP047591.1"/>
</dbReference>
<dbReference type="FunFam" id="3.40.630.30:FF:000064">
    <property type="entry name" value="GNAT family acetyltransferase"/>
    <property type="match status" value="1"/>
</dbReference>
<dbReference type="SUPFAM" id="SSF55729">
    <property type="entry name" value="Acyl-CoA N-acyltransferases (Nat)"/>
    <property type="match status" value="1"/>
</dbReference>
<accession>A0A6P1MIV8</accession>
<dbReference type="PANTHER" id="PTHR10545">
    <property type="entry name" value="DIAMINE N-ACETYLTRANSFERASE"/>
    <property type="match status" value="1"/>
</dbReference>
<dbReference type="Gene3D" id="3.40.630.30">
    <property type="match status" value="1"/>
</dbReference>
<dbReference type="GO" id="GO:0008080">
    <property type="term" value="F:N-acetyltransferase activity"/>
    <property type="evidence" value="ECO:0007669"/>
    <property type="project" value="TreeGrafter"/>
</dbReference>
<dbReference type="Pfam" id="PF00583">
    <property type="entry name" value="Acetyltransf_1"/>
    <property type="match status" value="1"/>
</dbReference>
<gene>
    <name evidence="5" type="ORF">Ami3637_00120</name>
</gene>
<dbReference type="CDD" id="cd04301">
    <property type="entry name" value="NAT_SF"/>
    <property type="match status" value="1"/>
</dbReference>
<dbReference type="InterPro" id="IPR000182">
    <property type="entry name" value="GNAT_dom"/>
</dbReference>
<proteinExistence type="inferred from homology"/>
<dbReference type="PROSITE" id="PS51186">
    <property type="entry name" value="GNAT"/>
    <property type="match status" value="1"/>
</dbReference>
<dbReference type="Proteomes" id="UP000463883">
    <property type="component" value="Chromosome"/>
</dbReference>
<dbReference type="InterPro" id="IPR016181">
    <property type="entry name" value="Acyl_CoA_acyltransferase"/>
</dbReference>
<reference evidence="5 6" key="1">
    <citation type="submission" date="2020-01" db="EMBL/GenBank/DDBJ databases">
        <title>Genomic analysis of Aminipila sp. CBA3637.</title>
        <authorList>
            <person name="Kim Y.B."/>
            <person name="Roh S.W."/>
        </authorList>
    </citation>
    <scope>NUCLEOTIDE SEQUENCE [LARGE SCALE GENOMIC DNA]</scope>
    <source>
        <strain evidence="5 6">CBA3637</strain>
    </source>
</reference>
<evidence type="ECO:0000256" key="1">
    <source>
        <dbReference type="ARBA" id="ARBA00008694"/>
    </source>
</evidence>
<comment type="similarity">
    <text evidence="1">Belongs to the acetyltransferase family.</text>
</comment>
<organism evidence="5 6">
    <name type="scientific">Aminipila terrae</name>
    <dbReference type="NCBI Taxonomy" id="2697030"/>
    <lineage>
        <taxon>Bacteria</taxon>
        <taxon>Bacillati</taxon>
        <taxon>Bacillota</taxon>
        <taxon>Clostridia</taxon>
        <taxon>Peptostreptococcales</taxon>
        <taxon>Anaerovoracaceae</taxon>
        <taxon>Aminipila</taxon>
    </lineage>
</organism>
<dbReference type="KEGG" id="amic:Ami3637_00120"/>
<keyword evidence="6" id="KW-1185">Reference proteome</keyword>
<evidence type="ECO:0000256" key="2">
    <source>
        <dbReference type="ARBA" id="ARBA00022679"/>
    </source>
</evidence>
<name>A0A6P1MIV8_9FIRM</name>
<evidence type="ECO:0000313" key="6">
    <source>
        <dbReference type="Proteomes" id="UP000463883"/>
    </source>
</evidence>
<protein>
    <submittedName>
        <fullName evidence="5">GNAT family N-acetyltransferase</fullName>
    </submittedName>
</protein>